<evidence type="ECO:0000256" key="1">
    <source>
        <dbReference type="ARBA" id="ARBA00022737"/>
    </source>
</evidence>
<evidence type="ECO:0000313" key="4">
    <source>
        <dbReference type="EMBL" id="OHT14358.1"/>
    </source>
</evidence>
<dbReference type="PANTHER" id="PTHR24198">
    <property type="entry name" value="ANKYRIN REPEAT AND PROTEIN KINASE DOMAIN-CONTAINING PROTEIN"/>
    <property type="match status" value="1"/>
</dbReference>
<proteinExistence type="predicted"/>
<feature type="coiled-coil region" evidence="3">
    <location>
        <begin position="594"/>
        <end position="621"/>
    </location>
</feature>
<dbReference type="Gene3D" id="1.25.40.20">
    <property type="entry name" value="Ankyrin repeat-containing domain"/>
    <property type="match status" value="4"/>
</dbReference>
<dbReference type="OrthoDB" id="10033229at2759"/>
<dbReference type="InterPro" id="IPR036770">
    <property type="entry name" value="Ankyrin_rpt-contain_sf"/>
</dbReference>
<evidence type="ECO:0000256" key="2">
    <source>
        <dbReference type="ARBA" id="ARBA00023043"/>
    </source>
</evidence>
<keyword evidence="1" id="KW-0677">Repeat</keyword>
<dbReference type="EMBL" id="MLAK01000384">
    <property type="protein sequence ID" value="OHT14358.1"/>
    <property type="molecule type" value="Genomic_DNA"/>
</dbReference>
<protein>
    <recommendedName>
        <fullName evidence="6">DUF3447 domain-containing protein</fullName>
    </recommendedName>
</protein>
<comment type="caution">
    <text evidence="4">The sequence shown here is derived from an EMBL/GenBank/DDBJ whole genome shotgun (WGS) entry which is preliminary data.</text>
</comment>
<keyword evidence="2" id="KW-0040">ANK repeat</keyword>
<accession>A0A1J4KXC4</accession>
<dbReference type="Pfam" id="PF12796">
    <property type="entry name" value="Ank_2"/>
    <property type="match status" value="3"/>
</dbReference>
<dbReference type="AlphaFoldDB" id="A0A1J4KXC4"/>
<dbReference type="InterPro" id="IPR002110">
    <property type="entry name" value="Ankyrin_rpt"/>
</dbReference>
<dbReference type="SMART" id="SM00248">
    <property type="entry name" value="ANK"/>
    <property type="match status" value="14"/>
</dbReference>
<dbReference type="SUPFAM" id="SSF48403">
    <property type="entry name" value="Ankyrin repeat"/>
    <property type="match status" value="3"/>
</dbReference>
<evidence type="ECO:0000256" key="3">
    <source>
        <dbReference type="SAM" id="Coils"/>
    </source>
</evidence>
<name>A0A1J4KXC4_9EUKA</name>
<sequence>MNHGFVSVQSIKLHFESCFPRTWQYIHWVLPELLESYVPTWKSNLGNDDNSLFITFIKQLYKEGKEDNFDKFKQMRNSGDVPDPIFEVIKNDKIDTLQLIFSQSKESLNSEVPFNLFEKNQKLTLINYAAFYGSVKCFNFLFLNHADISQKTLAYAISNGNIEIIRTIYQHLESLDIHDCLDGLLQSVANHENDIFDWLFDEYKRKNPDFTFRRLISSAVKNNNSHVLIKCIEEGCELEYFSNYFISEIARKGCLKLYKFILKLCPKIYFDTQYEIKSYVQTDSLEIFTLFLDNCHNFGNVDIVEALKSSVKTHSFDIMRFICEKWKNNLYDYFELNPKDVDLLICSALGNNDNSNTDDAIIYLVDFLCDYEFDQSFIIACGNDKIEIVKYMCKLLLQKNPKYNFTSALIESGIGCAERVLKFLIQNIELVYDFEEVLSKSKEILSNGNENTLSLFMTIFTEEQKRLFLYDFGYHAIQSQNPELINFIINQNYNLQNALFSAIFYNSLDTVKLIIDKNNSPNFINGLTNHGTAITYAVLLNRIEIVKFLLTMPNINLIYSNPLETAIVQSNPEMTSILLHFCDKNINPYLPQINRSIQNMAKKIKKNSEAANNESNDLLSNNDILILKMLVKIKNIEINILINEKSFLQIACSMNHEELVSILLSCENIDVNCFNFLFLTTELDNYLHCIPYETSPLNIALKNHNNIIVELLLKHPQIEVNCSLAREGTPLMIAIENKNFIGVDLLLKHPDIDVNVGNENSTPLEEVIHLKQVNIIEMIINHKSFHPDENALFKAYSLCLILGMEEIAAQIFECPQFDINRIGKIHEINSLLLNNEYNCLSRKEVTPLIIAVITFNDLNIQKIIHHPKFDPNKSLIHLAIENSIEIDDVDIFRMLIPYCTSSLKSFLIYAAKTCSNNIIQYLWSESYNNDIQEEDIISAFLSSSHLNTLKLIYRLHPIDLSKQPPSPFKSYFQIIFKPENVIRSSNEVRSLVEFLIENGADPNSDLGNGLTPLAKAIINMKEETVEALLSFPQIDLNKRLEPTNHTYLHLAAQSSKTILSQILDINVIDVNSEDNNGETPLFYAVRKNIRENVDLLFQNPKLDYKKRNHQNFTVLEYSKPKYHKDDERYSFYSFSQRYTPITIPDDKEKNKYLQTIIHKLNAISRKISY</sequence>
<dbReference type="Proteomes" id="UP000179807">
    <property type="component" value="Unassembled WGS sequence"/>
</dbReference>
<keyword evidence="5" id="KW-1185">Reference proteome</keyword>
<organism evidence="4 5">
    <name type="scientific">Tritrichomonas foetus</name>
    <dbReference type="NCBI Taxonomy" id="1144522"/>
    <lineage>
        <taxon>Eukaryota</taxon>
        <taxon>Metamonada</taxon>
        <taxon>Parabasalia</taxon>
        <taxon>Tritrichomonadida</taxon>
        <taxon>Tritrichomonadidae</taxon>
        <taxon>Tritrichomonas</taxon>
    </lineage>
</organism>
<reference evidence="4" key="1">
    <citation type="submission" date="2016-10" db="EMBL/GenBank/DDBJ databases">
        <authorList>
            <person name="Benchimol M."/>
            <person name="Almeida L.G."/>
            <person name="Vasconcelos A.T."/>
            <person name="Perreira-Neves A."/>
            <person name="Rosa I.A."/>
            <person name="Tasca T."/>
            <person name="Bogo M.R."/>
            <person name="de Souza W."/>
        </authorList>
    </citation>
    <scope>NUCLEOTIDE SEQUENCE [LARGE SCALE GENOMIC DNA]</scope>
    <source>
        <strain evidence="4">K</strain>
    </source>
</reference>
<dbReference type="RefSeq" id="XP_068367494.1">
    <property type="nucleotide sequence ID" value="XM_068498292.1"/>
</dbReference>
<keyword evidence="3" id="KW-0175">Coiled coil</keyword>
<dbReference type="GeneID" id="94832996"/>
<dbReference type="VEuPathDB" id="TrichDB:TRFO_15275"/>
<dbReference type="PANTHER" id="PTHR24198:SF165">
    <property type="entry name" value="ANKYRIN REPEAT-CONTAINING PROTEIN-RELATED"/>
    <property type="match status" value="1"/>
</dbReference>
<gene>
    <name evidence="4" type="ORF">TRFO_15275</name>
</gene>
<evidence type="ECO:0008006" key="6">
    <source>
        <dbReference type="Google" id="ProtNLM"/>
    </source>
</evidence>
<evidence type="ECO:0000313" key="5">
    <source>
        <dbReference type="Proteomes" id="UP000179807"/>
    </source>
</evidence>